<feature type="transmembrane region" description="Helical" evidence="1">
    <location>
        <begin position="7"/>
        <end position="26"/>
    </location>
</feature>
<evidence type="ECO:0000256" key="1">
    <source>
        <dbReference type="SAM" id="Phobius"/>
    </source>
</evidence>
<proteinExistence type="predicted"/>
<dbReference type="EMBL" id="OBMR01000004">
    <property type="protein sequence ID" value="SOB98783.1"/>
    <property type="molecule type" value="Genomic_DNA"/>
</dbReference>
<protein>
    <recommendedName>
        <fullName evidence="4">DUF5104 domain-containing protein</fullName>
    </recommendedName>
</protein>
<organism evidence="2 3">
    <name type="scientific">Pseudobutyrivibrio ruminis DSM 9787</name>
    <dbReference type="NCBI Taxonomy" id="1123011"/>
    <lineage>
        <taxon>Bacteria</taxon>
        <taxon>Bacillati</taxon>
        <taxon>Bacillota</taxon>
        <taxon>Clostridia</taxon>
        <taxon>Lachnospirales</taxon>
        <taxon>Lachnospiraceae</taxon>
        <taxon>Pseudobutyrivibrio</taxon>
    </lineage>
</organism>
<evidence type="ECO:0000313" key="3">
    <source>
        <dbReference type="Proteomes" id="UP000219563"/>
    </source>
</evidence>
<accession>A0A285RWC5</accession>
<gene>
    <name evidence="2" type="ORF">SAMN02910411_1538</name>
</gene>
<dbReference type="RefSeq" id="WP_097076049.1">
    <property type="nucleotide sequence ID" value="NZ_OBMR01000004.1"/>
</dbReference>
<keyword evidence="1" id="KW-0812">Transmembrane</keyword>
<keyword evidence="1" id="KW-1133">Transmembrane helix</keyword>
<name>A0A285RWC5_9FIRM</name>
<dbReference type="PROSITE" id="PS51257">
    <property type="entry name" value="PROKAR_LIPOPROTEIN"/>
    <property type="match status" value="1"/>
</dbReference>
<dbReference type="Pfam" id="PF17117">
    <property type="entry name" value="DUF5104"/>
    <property type="match status" value="1"/>
</dbReference>
<dbReference type="InterPro" id="IPR031344">
    <property type="entry name" value="DUF5104"/>
</dbReference>
<dbReference type="AlphaFoldDB" id="A0A285RWC5"/>
<reference evidence="2 3" key="1">
    <citation type="submission" date="2017-08" db="EMBL/GenBank/DDBJ databases">
        <authorList>
            <person name="de Groot N.N."/>
        </authorList>
    </citation>
    <scope>NUCLEOTIDE SEQUENCE [LARGE SCALE GENOMIC DNA]</scope>
    <source>
        <strain evidence="2 3">DSM 9787</strain>
    </source>
</reference>
<dbReference type="Proteomes" id="UP000219563">
    <property type="component" value="Unassembled WGS sequence"/>
</dbReference>
<evidence type="ECO:0000313" key="2">
    <source>
        <dbReference type="EMBL" id="SOB98783.1"/>
    </source>
</evidence>
<dbReference type="Gene3D" id="3.10.450.50">
    <property type="match status" value="1"/>
</dbReference>
<keyword evidence="1" id="KW-0472">Membrane</keyword>
<evidence type="ECO:0008006" key="4">
    <source>
        <dbReference type="Google" id="ProtNLM"/>
    </source>
</evidence>
<sequence>MHRLIKCSIILFISLTMIIGCGSIIGESEATNDIDKLFEDSDEEISNEIMDKIIAGINNDDLDVIKSIFSENAVSNSANIDNDIQRLCDFIDGTVISYEESDPPSSFEELDNNYEIKLIKSYYYIETDSEKYFVLIENYSKNTKQTEKQGVKCVIAVKADDRLKVFDQSEKILFDESGRIERYGIFIPDIYE</sequence>